<sequence>MRKETEVSHAMSIFRFSFINKNENINTIYKYSADLWGDVLLSDFK</sequence>
<name>A0ABU5S1Z1_9BACT</name>
<protein>
    <submittedName>
        <fullName evidence="1">Uncharacterized protein</fullName>
    </submittedName>
</protein>
<dbReference type="EMBL" id="JAYGIL010000005">
    <property type="protein sequence ID" value="MEA5402490.1"/>
    <property type="molecule type" value="Genomic_DNA"/>
</dbReference>
<dbReference type="Proteomes" id="UP001303899">
    <property type="component" value="Unassembled WGS sequence"/>
</dbReference>
<gene>
    <name evidence="1" type="ORF">VB776_06165</name>
</gene>
<keyword evidence="2" id="KW-1185">Reference proteome</keyword>
<reference evidence="1 2" key="1">
    <citation type="submission" date="2023-12" db="EMBL/GenBank/DDBJ databases">
        <title>Novel species of the genus Arcicella isolated from rivers.</title>
        <authorList>
            <person name="Lu H."/>
        </authorList>
    </citation>
    <scope>NUCLEOTIDE SEQUENCE [LARGE SCALE GENOMIC DNA]</scope>
    <source>
        <strain evidence="1 2">DC2W</strain>
    </source>
</reference>
<comment type="caution">
    <text evidence="1">The sequence shown here is derived from an EMBL/GenBank/DDBJ whole genome shotgun (WGS) entry which is preliminary data.</text>
</comment>
<evidence type="ECO:0000313" key="1">
    <source>
        <dbReference type="EMBL" id="MEA5402490.1"/>
    </source>
</evidence>
<proteinExistence type="predicted"/>
<dbReference type="RefSeq" id="WP_323327066.1">
    <property type="nucleotide sequence ID" value="NZ_JAYGIL010000005.1"/>
</dbReference>
<evidence type="ECO:0000313" key="2">
    <source>
        <dbReference type="Proteomes" id="UP001303899"/>
    </source>
</evidence>
<accession>A0ABU5S1Z1</accession>
<organism evidence="1 2">
    <name type="scientific">Arcicella gelida</name>
    <dbReference type="NCBI Taxonomy" id="2984195"/>
    <lineage>
        <taxon>Bacteria</taxon>
        <taxon>Pseudomonadati</taxon>
        <taxon>Bacteroidota</taxon>
        <taxon>Cytophagia</taxon>
        <taxon>Cytophagales</taxon>
        <taxon>Flectobacillaceae</taxon>
        <taxon>Arcicella</taxon>
    </lineage>
</organism>